<dbReference type="Gene3D" id="1.20.58.1290">
    <property type="entry name" value="CarD-like, C-terminal domain"/>
    <property type="match status" value="1"/>
</dbReference>
<dbReference type="Proteomes" id="UP001493487">
    <property type="component" value="Unassembled WGS sequence"/>
</dbReference>
<keyword evidence="2" id="KW-1185">Reference proteome</keyword>
<dbReference type="EMBL" id="JASKHM010000015">
    <property type="protein sequence ID" value="MEQ4485353.1"/>
    <property type="molecule type" value="Genomic_DNA"/>
</dbReference>
<sequence length="168" mass="19474">MFQKCDFVIYGAVGVCEIKSIDYMGFGRGIEKKLYYTLSAVFDSLLIYTPVDTQTFLRELISYEKASELLTNIEKIKTKSFGGQTQNSIIEAYEATIKSYDCDKLLQMIKSLYLNNQSRKKKNAIDCRYIQRAEELLFSELAVVLRRSREELKQFVETEFMKSLALAF</sequence>
<name>A0ABV1KZ70_9BACL</name>
<accession>A0ABV1KZ70</accession>
<gene>
    <name evidence="1" type="ORF">QJS35_23485</name>
</gene>
<evidence type="ECO:0000313" key="1">
    <source>
        <dbReference type="EMBL" id="MEQ4485353.1"/>
    </source>
</evidence>
<evidence type="ECO:0000313" key="2">
    <source>
        <dbReference type="Proteomes" id="UP001493487"/>
    </source>
</evidence>
<reference evidence="1 2" key="1">
    <citation type="journal article" date="2023" name="Genome Announc.">
        <title>Pan-Genome Analyses of the Genus Cohnella and Proposal of the Novel Species Cohnella silvisoli sp. nov., Isolated from Forest Soil.</title>
        <authorList>
            <person name="Wang C."/>
            <person name="Mao L."/>
            <person name="Bao G."/>
            <person name="Zhu H."/>
        </authorList>
    </citation>
    <scope>NUCLEOTIDE SEQUENCE [LARGE SCALE GENOMIC DNA]</scope>
    <source>
        <strain evidence="1 2">NL03-T5-1</strain>
    </source>
</reference>
<dbReference type="InterPro" id="IPR042215">
    <property type="entry name" value="CarD-like_C"/>
</dbReference>
<dbReference type="RefSeq" id="WP_232187671.1">
    <property type="nucleotide sequence ID" value="NZ_JAIOAP010000014.1"/>
</dbReference>
<proteinExistence type="predicted"/>
<comment type="caution">
    <text evidence="1">The sequence shown here is derived from an EMBL/GenBank/DDBJ whole genome shotgun (WGS) entry which is preliminary data.</text>
</comment>
<dbReference type="Gene3D" id="2.40.10.170">
    <property type="match status" value="1"/>
</dbReference>
<organism evidence="1 2">
    <name type="scientific">Cohnella silvisoli</name>
    <dbReference type="NCBI Taxonomy" id="2873699"/>
    <lineage>
        <taxon>Bacteria</taxon>
        <taxon>Bacillati</taxon>
        <taxon>Bacillota</taxon>
        <taxon>Bacilli</taxon>
        <taxon>Bacillales</taxon>
        <taxon>Paenibacillaceae</taxon>
        <taxon>Cohnella</taxon>
    </lineage>
</organism>
<protein>
    <submittedName>
        <fullName evidence="1">CarD family transcriptional regulator</fullName>
    </submittedName>
</protein>